<protein>
    <submittedName>
        <fullName evidence="7">Exocyst complex component Sec3-domain-containing protein</fullName>
    </submittedName>
</protein>
<feature type="domain" description="Exocyst complex component Sec3 PIP2-binding N-terminal" evidence="6">
    <location>
        <begin position="46"/>
        <end position="129"/>
    </location>
</feature>
<dbReference type="PANTHER" id="PTHR16092:SF14">
    <property type="entry name" value="EXOCYST COMPLEX COMPONENT 1 ISOFORM X1"/>
    <property type="match status" value="1"/>
</dbReference>
<evidence type="ECO:0000313" key="7">
    <source>
        <dbReference type="EMBL" id="ORZ26054.1"/>
    </source>
</evidence>
<keyword evidence="4" id="KW-0175">Coiled coil</keyword>
<dbReference type="Pfam" id="PF15277">
    <property type="entry name" value="Sec3-PIP2_bind"/>
    <property type="match status" value="1"/>
</dbReference>
<evidence type="ECO:0000259" key="6">
    <source>
        <dbReference type="SMART" id="SM01313"/>
    </source>
</evidence>
<feature type="compositionally biased region" description="Low complexity" evidence="5">
    <location>
        <begin position="200"/>
        <end position="214"/>
    </location>
</feature>
<keyword evidence="3" id="KW-0268">Exocytosis</keyword>
<dbReference type="Pfam" id="PF09763">
    <property type="entry name" value="Sec3_CC"/>
    <property type="match status" value="1"/>
</dbReference>
<dbReference type="Gene3D" id="2.30.29.90">
    <property type="match status" value="1"/>
</dbReference>
<feature type="compositionally biased region" description="Basic and acidic residues" evidence="5">
    <location>
        <begin position="261"/>
        <end position="305"/>
    </location>
</feature>
<feature type="compositionally biased region" description="Polar residues" evidence="5">
    <location>
        <begin position="215"/>
        <end position="232"/>
    </location>
</feature>
<evidence type="ECO:0000256" key="4">
    <source>
        <dbReference type="ARBA" id="ARBA00023054"/>
    </source>
</evidence>
<feature type="compositionally biased region" description="Polar residues" evidence="5">
    <location>
        <begin position="183"/>
        <end position="199"/>
    </location>
</feature>
<sequence>MSEDIRSAIVSSLFSPDSSGAGEKLLIHVKVFEDLKQGDANKGAGIMGKPRYLCLTQKRNKCRLYKTKRNQNGTFSVGKSWSLEDVKQVEVIDENQFSMTLNKRYLWSVEKPPDKMVFLAYVVDTCRRFLKRVPKLVNIDENHLLRFLAHRSAPPLMSPSSSPSGGQQTASPTNIISYGGDSPSKSPNNIQAIPPSSYNAAVPTSPSVSSGTPGKLSSTPTHPISTQRTFRNSPASPRSPSSTADRDDSPRTTNQSSSAQDQKEKNSYERKEREKAGEQRWERDAKALESRNEQGKFKQKEELEVEKKMSEQTTLMNVEEILTGFNWKTSGNAAVLEKRLLGELHALEAANVHSIIQSDERVHSVVDRIDKALDELNNMERWLSLYAAELNSMGDDIHEIETQNRGLQILTVNQNNLIDEMDQILNAISIPRESLDNLKYDPMETTEDITEIQNSAELLQRALKIKLEGNLHELSAVQEMIGTYNTYNTEFSARIFDHLKSAFETQARELMENKPPNQNKLALAHPHEQVEDALIRYQGFSLWEKEMEPRMYNELQRHYASTMAPTYERDIYDMVDITRSYYTTLRNRPLDDMDYHFRSDESRSARALAYGAKLGNVATGGGGGGTNVETARHKNTVRGSFDSQHSSGSMDDDEKAAADAFSQLMNQCAMHVCREQNFVCDLFEQSPFAPKSFLDRGPVYASVPDKSRLYSRREKIRDVKISKKVKNWMETIFESFEPAVVPLVEFGLKSDPLQAISMMASVEFQLEKWKESDQEFNFAFFDSLMLRIRRSFKQFVFDQIKTIDDAKVSSKKRRGILPSFRTFPLFVNRIEMASIGVESDFQTRLTINDAYDKVIKSMMSSLDTNARDSDETGDDKEQLNSNIMYIENMHHFYHALRSNRLPILEKWVKEAKAKYEASLDAYIRVVIRRPLGKLLEFFDGVEILLRTTTPEEVAFHVNYNKTQLRKVIAMYPPKDIRKSLEQLYKRVDKHFSEEEGLLQVIWRGTQEELIRQHERMERLISKCYPNAGLHLEFSIPDLLAMMGDQQTR</sequence>
<dbReference type="GO" id="GO:0006887">
    <property type="term" value="P:exocytosis"/>
    <property type="evidence" value="ECO:0007669"/>
    <property type="project" value="UniProtKB-KW"/>
</dbReference>
<dbReference type="GO" id="GO:0005546">
    <property type="term" value="F:phosphatidylinositol-4,5-bisphosphate binding"/>
    <property type="evidence" value="ECO:0007669"/>
    <property type="project" value="TreeGrafter"/>
</dbReference>
<dbReference type="GO" id="GO:0000145">
    <property type="term" value="C:exocyst"/>
    <property type="evidence" value="ECO:0007669"/>
    <property type="project" value="InterPro"/>
</dbReference>
<keyword evidence="8" id="KW-1185">Reference proteome</keyword>
<evidence type="ECO:0000256" key="2">
    <source>
        <dbReference type="ARBA" id="ARBA00022448"/>
    </source>
</evidence>
<keyword evidence="2" id="KW-0813">Transport</keyword>
<feature type="compositionally biased region" description="Low complexity" evidence="5">
    <location>
        <begin position="154"/>
        <end position="172"/>
    </location>
</feature>
<organism evidence="7 8">
    <name type="scientific">Absidia repens</name>
    <dbReference type="NCBI Taxonomy" id="90262"/>
    <lineage>
        <taxon>Eukaryota</taxon>
        <taxon>Fungi</taxon>
        <taxon>Fungi incertae sedis</taxon>
        <taxon>Mucoromycota</taxon>
        <taxon>Mucoromycotina</taxon>
        <taxon>Mucoromycetes</taxon>
        <taxon>Mucorales</taxon>
        <taxon>Cunninghamellaceae</taxon>
        <taxon>Absidia</taxon>
    </lineage>
</organism>
<dbReference type="PANTHER" id="PTHR16092">
    <property type="entry name" value="SEC3/SYNTAXIN-RELATED"/>
    <property type="match status" value="1"/>
</dbReference>
<feature type="compositionally biased region" description="Low complexity" evidence="5">
    <location>
        <begin position="233"/>
        <end position="243"/>
    </location>
</feature>
<dbReference type="GO" id="GO:0005886">
    <property type="term" value="C:plasma membrane"/>
    <property type="evidence" value="ECO:0007669"/>
    <property type="project" value="TreeGrafter"/>
</dbReference>
<dbReference type="EMBL" id="MCGE01000001">
    <property type="protein sequence ID" value="ORZ26054.1"/>
    <property type="molecule type" value="Genomic_DNA"/>
</dbReference>
<gene>
    <name evidence="7" type="ORF">BCR42DRAFT_479972</name>
</gene>
<dbReference type="InterPro" id="IPR019160">
    <property type="entry name" value="Sec3_CC"/>
</dbReference>
<dbReference type="InterPro" id="IPR048628">
    <property type="entry name" value="Sec3_C"/>
</dbReference>
<evidence type="ECO:0000256" key="5">
    <source>
        <dbReference type="SAM" id="MobiDB-lite"/>
    </source>
</evidence>
<comment type="caution">
    <text evidence="7">The sequence shown here is derived from an EMBL/GenBank/DDBJ whole genome shotgun (WGS) entry which is preliminary data.</text>
</comment>
<accession>A0A1X2J4A2</accession>
<dbReference type="OrthoDB" id="27109at2759"/>
<evidence type="ECO:0000313" key="8">
    <source>
        <dbReference type="Proteomes" id="UP000193560"/>
    </source>
</evidence>
<dbReference type="STRING" id="90262.A0A1X2J4A2"/>
<dbReference type="AlphaFoldDB" id="A0A1X2J4A2"/>
<name>A0A1X2J4A2_9FUNG</name>
<dbReference type="GO" id="GO:0006893">
    <property type="term" value="P:Golgi to plasma membrane transport"/>
    <property type="evidence" value="ECO:0007669"/>
    <property type="project" value="TreeGrafter"/>
</dbReference>
<evidence type="ECO:0000256" key="1">
    <source>
        <dbReference type="ARBA" id="ARBA00006518"/>
    </source>
</evidence>
<feature type="region of interest" description="Disordered" evidence="5">
    <location>
        <begin position="154"/>
        <end position="305"/>
    </location>
</feature>
<dbReference type="SMART" id="SM01313">
    <property type="entry name" value="Sec3-PIP2_bind"/>
    <property type="match status" value="1"/>
</dbReference>
<dbReference type="Pfam" id="PF20654">
    <property type="entry name" value="Sec3_C-term"/>
    <property type="match status" value="1"/>
</dbReference>
<reference evidence="7 8" key="1">
    <citation type="submission" date="2016-07" db="EMBL/GenBank/DDBJ databases">
        <title>Pervasive Adenine N6-methylation of Active Genes in Fungi.</title>
        <authorList>
            <consortium name="DOE Joint Genome Institute"/>
            <person name="Mondo S.J."/>
            <person name="Dannebaum R.O."/>
            <person name="Kuo R.C."/>
            <person name="Labutti K."/>
            <person name="Haridas S."/>
            <person name="Kuo A."/>
            <person name="Salamov A."/>
            <person name="Ahrendt S.R."/>
            <person name="Lipzen A."/>
            <person name="Sullivan W."/>
            <person name="Andreopoulos W.B."/>
            <person name="Clum A."/>
            <person name="Lindquist E."/>
            <person name="Daum C."/>
            <person name="Ramamoorthy G.K."/>
            <person name="Gryganskyi A."/>
            <person name="Culley D."/>
            <person name="Magnuson J.K."/>
            <person name="James T.Y."/>
            <person name="O'Malley M.A."/>
            <person name="Stajich J.E."/>
            <person name="Spatafora J.W."/>
            <person name="Visel A."/>
            <person name="Grigoriev I.V."/>
        </authorList>
    </citation>
    <scope>NUCLEOTIDE SEQUENCE [LARGE SCALE GENOMIC DNA]</scope>
    <source>
        <strain evidence="7 8">NRRL 1336</strain>
    </source>
</reference>
<proteinExistence type="inferred from homology"/>
<evidence type="ECO:0000256" key="3">
    <source>
        <dbReference type="ARBA" id="ARBA00022483"/>
    </source>
</evidence>
<dbReference type="Proteomes" id="UP000193560">
    <property type="component" value="Unassembled WGS sequence"/>
</dbReference>
<dbReference type="InterPro" id="IPR028258">
    <property type="entry name" value="Sec3-PIP2_bind"/>
</dbReference>
<comment type="similarity">
    <text evidence="1">Belongs to the SEC3 family.</text>
</comment>